<evidence type="ECO:0000256" key="5">
    <source>
        <dbReference type="PIRSR" id="PIRSR606225-1"/>
    </source>
</evidence>
<dbReference type="GO" id="GO:0003723">
    <property type="term" value="F:RNA binding"/>
    <property type="evidence" value="ECO:0007669"/>
    <property type="project" value="UniProtKB-KW"/>
</dbReference>
<dbReference type="InterPro" id="IPR036986">
    <property type="entry name" value="S4_RNA-bd_sf"/>
</dbReference>
<dbReference type="Proteomes" id="UP000045545">
    <property type="component" value="Unassembled WGS sequence"/>
</dbReference>
<evidence type="ECO:0000313" key="9">
    <source>
        <dbReference type="EMBL" id="CFX74949.1"/>
    </source>
</evidence>
<evidence type="ECO:0000256" key="4">
    <source>
        <dbReference type="ARBA" id="ARBA00023235"/>
    </source>
</evidence>
<dbReference type="GO" id="GO:0120159">
    <property type="term" value="F:rRNA pseudouridine synthase activity"/>
    <property type="evidence" value="ECO:0007669"/>
    <property type="project" value="UniProtKB-ARBA"/>
</dbReference>
<organism evidence="9 10">
    <name type="scientific">Syntrophomonas zehnderi OL-4</name>
    <dbReference type="NCBI Taxonomy" id="690567"/>
    <lineage>
        <taxon>Bacteria</taxon>
        <taxon>Bacillati</taxon>
        <taxon>Bacillota</taxon>
        <taxon>Clostridia</taxon>
        <taxon>Eubacteriales</taxon>
        <taxon>Syntrophomonadaceae</taxon>
        <taxon>Syntrophomonas</taxon>
    </lineage>
</organism>
<dbReference type="SMART" id="SM00363">
    <property type="entry name" value="S4"/>
    <property type="match status" value="1"/>
</dbReference>
<dbReference type="SUPFAM" id="SSF55174">
    <property type="entry name" value="Alpha-L RNA-binding motif"/>
    <property type="match status" value="1"/>
</dbReference>
<dbReference type="GO" id="GO:0000455">
    <property type="term" value="P:enzyme-directed rRNA pseudouridine synthesis"/>
    <property type="evidence" value="ECO:0007669"/>
    <property type="project" value="TreeGrafter"/>
</dbReference>
<dbReference type="AlphaFoldDB" id="A0A0E4GBM2"/>
<dbReference type="EC" id="5.4.99.-" evidence="7"/>
<proteinExistence type="inferred from homology"/>
<dbReference type="InterPro" id="IPR002942">
    <property type="entry name" value="S4_RNA-bd"/>
</dbReference>
<dbReference type="InterPro" id="IPR020103">
    <property type="entry name" value="PsdUridine_synth_cat_dom_sf"/>
</dbReference>
<dbReference type="STRING" id="690567.1787"/>
<dbReference type="NCBIfam" id="TIGR00005">
    <property type="entry name" value="rluA_subfam"/>
    <property type="match status" value="1"/>
</dbReference>
<dbReference type="Pfam" id="PF00849">
    <property type="entry name" value="PseudoU_synth_2"/>
    <property type="match status" value="1"/>
</dbReference>
<dbReference type="Gene3D" id="3.10.290.10">
    <property type="entry name" value="RNA-binding S4 domain"/>
    <property type="match status" value="1"/>
</dbReference>
<dbReference type="PROSITE" id="PS01129">
    <property type="entry name" value="PSI_RLU"/>
    <property type="match status" value="1"/>
</dbReference>
<comment type="catalytic activity">
    <reaction evidence="1 7">
        <text>a uridine in RNA = a pseudouridine in RNA</text>
        <dbReference type="Rhea" id="RHEA:48348"/>
        <dbReference type="Rhea" id="RHEA-COMP:12068"/>
        <dbReference type="Rhea" id="RHEA-COMP:12069"/>
        <dbReference type="ChEBI" id="CHEBI:65314"/>
        <dbReference type="ChEBI" id="CHEBI:65315"/>
    </reaction>
</comment>
<dbReference type="RefSeq" id="WP_046497873.1">
    <property type="nucleotide sequence ID" value="NZ_CGIH01000029.1"/>
</dbReference>
<name>A0A0E4GBM2_9FIRM</name>
<dbReference type="PANTHER" id="PTHR21600:SF44">
    <property type="entry name" value="RIBOSOMAL LARGE SUBUNIT PSEUDOURIDINE SYNTHASE D"/>
    <property type="match status" value="1"/>
</dbReference>
<dbReference type="InterPro" id="IPR006225">
    <property type="entry name" value="PsdUridine_synth_RluC/D"/>
</dbReference>
<keyword evidence="10" id="KW-1185">Reference proteome</keyword>
<evidence type="ECO:0000256" key="3">
    <source>
        <dbReference type="ARBA" id="ARBA00022884"/>
    </source>
</evidence>
<sequence>MRDLATLQVEEEMEGERLDVFISESLNELSRSLVQGLIREGQVLVAGKTAKPSYRVKIGDEVQVEVPRAQEIKIQPQDIPLPIIYQDEDVAVVDKPKGMVVHPAHGNWDKTMVNALLYHIRDLSGINGEIRPGIVHRLDKDTSGVMVVAKNDVAHRSLAEQIRVHSINREYIALVHGLLQENLGRIDAPIGRSPKDRKKMAVIKDGREAVSDYEVLQRYQEYTLVKVKLLTGRTHQIRVHFAYIQHPVVGDPLYGSKRKNLNLDSQALHAWRLGFNHPRSQEYMEFTSPVPQYLQDIITKKLNKSI</sequence>
<dbReference type="SUPFAM" id="SSF55120">
    <property type="entry name" value="Pseudouridine synthase"/>
    <property type="match status" value="1"/>
</dbReference>
<dbReference type="CDD" id="cd00165">
    <property type="entry name" value="S4"/>
    <property type="match status" value="1"/>
</dbReference>
<evidence type="ECO:0000256" key="2">
    <source>
        <dbReference type="ARBA" id="ARBA00010876"/>
    </source>
</evidence>
<dbReference type="CDD" id="cd02869">
    <property type="entry name" value="PseudoU_synth_RluA_like"/>
    <property type="match status" value="1"/>
</dbReference>
<dbReference type="Gene3D" id="3.30.2350.10">
    <property type="entry name" value="Pseudouridine synthase"/>
    <property type="match status" value="1"/>
</dbReference>
<protein>
    <recommendedName>
        <fullName evidence="7">Pseudouridine synthase</fullName>
        <ecNumber evidence="7">5.4.99.-</ecNumber>
    </recommendedName>
</protein>
<reference evidence="9 10" key="1">
    <citation type="submission" date="2015-03" db="EMBL/GenBank/DDBJ databases">
        <authorList>
            <person name="Murphy D."/>
        </authorList>
    </citation>
    <scope>NUCLEOTIDE SEQUENCE [LARGE SCALE GENOMIC DNA]</scope>
    <source>
        <strain evidence="9 10">OL-4</strain>
    </source>
</reference>
<dbReference type="OrthoDB" id="9807829at2"/>
<evidence type="ECO:0000256" key="6">
    <source>
        <dbReference type="PROSITE-ProRule" id="PRU00182"/>
    </source>
</evidence>
<feature type="domain" description="RNA-binding S4" evidence="8">
    <location>
        <begin position="16"/>
        <end position="80"/>
    </location>
</feature>
<evidence type="ECO:0000313" key="10">
    <source>
        <dbReference type="Proteomes" id="UP000045545"/>
    </source>
</evidence>
<accession>A0A0E4GBM2</accession>
<dbReference type="EMBL" id="CGIH01000029">
    <property type="protein sequence ID" value="CFX74949.1"/>
    <property type="molecule type" value="Genomic_DNA"/>
</dbReference>
<evidence type="ECO:0000259" key="8">
    <source>
        <dbReference type="SMART" id="SM00363"/>
    </source>
</evidence>
<dbReference type="Pfam" id="PF01479">
    <property type="entry name" value="S4"/>
    <property type="match status" value="1"/>
</dbReference>
<dbReference type="PROSITE" id="PS50889">
    <property type="entry name" value="S4"/>
    <property type="match status" value="1"/>
</dbReference>
<dbReference type="PANTHER" id="PTHR21600">
    <property type="entry name" value="MITOCHONDRIAL RNA PSEUDOURIDINE SYNTHASE"/>
    <property type="match status" value="1"/>
</dbReference>
<comment type="similarity">
    <text evidence="2 7">Belongs to the pseudouridine synthase RluA family.</text>
</comment>
<evidence type="ECO:0000256" key="1">
    <source>
        <dbReference type="ARBA" id="ARBA00000073"/>
    </source>
</evidence>
<gene>
    <name evidence="9" type="ORF">1787</name>
</gene>
<keyword evidence="3 6" id="KW-0694">RNA-binding</keyword>
<feature type="active site" evidence="5">
    <location>
        <position position="139"/>
    </location>
</feature>
<evidence type="ECO:0000256" key="7">
    <source>
        <dbReference type="RuleBase" id="RU362028"/>
    </source>
</evidence>
<dbReference type="InterPro" id="IPR050188">
    <property type="entry name" value="RluA_PseudoU_synthase"/>
</dbReference>
<comment type="function">
    <text evidence="7">Responsible for synthesis of pseudouridine from uracil.</text>
</comment>
<dbReference type="InterPro" id="IPR006224">
    <property type="entry name" value="PsdUridine_synth_RluA-like_CS"/>
</dbReference>
<dbReference type="FunFam" id="3.30.2350.10:FF:000006">
    <property type="entry name" value="Pseudouridine synthase"/>
    <property type="match status" value="1"/>
</dbReference>
<keyword evidence="4 7" id="KW-0413">Isomerase</keyword>
<dbReference type="InterPro" id="IPR006145">
    <property type="entry name" value="PsdUridine_synth_RsuA/RluA"/>
</dbReference>